<dbReference type="EMBL" id="JAKKFD010000009">
    <property type="protein sequence ID" value="MCG5442338.1"/>
    <property type="molecule type" value="Genomic_DNA"/>
</dbReference>
<gene>
    <name evidence="1" type="ORF">NIE79_006586</name>
</gene>
<evidence type="ECO:0000313" key="1">
    <source>
        <dbReference type="EMBL" id="MCG5442338.1"/>
    </source>
</evidence>
<comment type="caution">
    <text evidence="1">The sequence shown here is derived from an EMBL/GenBank/DDBJ whole genome shotgun (WGS) entry which is preliminary data.</text>
</comment>
<name>A0ABS9MXC1_9ACTN</name>
<dbReference type="Proteomes" id="UP001201629">
    <property type="component" value="Unassembled WGS sequence"/>
</dbReference>
<reference evidence="1 2" key="1">
    <citation type="submission" date="2022-01" db="EMBL/GenBank/DDBJ databases">
        <authorList>
            <person name="Riesco R."/>
            <person name="Trujillo M.E."/>
        </authorList>
    </citation>
    <scope>NUCLEOTIDE SEQUENCE [LARGE SCALE GENOMIC DNA]</scope>
    <source>
        <strain evidence="1 2">NIE79</strain>
    </source>
</reference>
<evidence type="ECO:0000313" key="2">
    <source>
        <dbReference type="Proteomes" id="UP001201629"/>
    </source>
</evidence>
<accession>A0ABS9MXC1</accession>
<protein>
    <submittedName>
        <fullName evidence="1">Uncharacterized protein</fullName>
    </submittedName>
</protein>
<proteinExistence type="predicted"/>
<sequence length="235" mass="26312">MLDDMGVLRDAVRDYRLAATAAGLDWPDLGELPTGQPPDVVHRIFGVDHIAQQLTWLQSQRWPERRLLPNGGWLMSWPEGPDALDDLGLAIGTPFPWRQQLPLFHFEYAIFTFVLASEHEGEIWRYEISPDAWDSVRAATSLATLFDQWTQGIAAGLIVYEGEYNKWLQIEDADSVNRVSGLDPLAFPIAPVEETLLRARQRECGVNMSVVEDGFEHNEQLLDAIDAAKASLGSA</sequence>
<dbReference type="RefSeq" id="WP_238677679.1">
    <property type="nucleotide sequence ID" value="NZ_JAKKFD010000009.1"/>
</dbReference>
<organism evidence="1 2">
    <name type="scientific">Micromonospora trifolii</name>
    <dbReference type="NCBI Taxonomy" id="2911208"/>
    <lineage>
        <taxon>Bacteria</taxon>
        <taxon>Bacillati</taxon>
        <taxon>Actinomycetota</taxon>
        <taxon>Actinomycetes</taxon>
        <taxon>Micromonosporales</taxon>
        <taxon>Micromonosporaceae</taxon>
        <taxon>Micromonospora</taxon>
    </lineage>
</organism>
<keyword evidence="2" id="KW-1185">Reference proteome</keyword>